<evidence type="ECO:0000256" key="1">
    <source>
        <dbReference type="SAM" id="MobiDB-lite"/>
    </source>
</evidence>
<evidence type="ECO:0000313" key="3">
    <source>
        <dbReference type="Proteomes" id="UP000556329"/>
    </source>
</evidence>
<organism evidence="2 3">
    <name type="scientific">Mesorhizobium sangaii</name>
    <dbReference type="NCBI Taxonomy" id="505389"/>
    <lineage>
        <taxon>Bacteria</taxon>
        <taxon>Pseudomonadati</taxon>
        <taxon>Pseudomonadota</taxon>
        <taxon>Alphaproteobacteria</taxon>
        <taxon>Hyphomicrobiales</taxon>
        <taxon>Phyllobacteriaceae</taxon>
        <taxon>Mesorhizobium</taxon>
    </lineage>
</organism>
<proteinExistence type="predicted"/>
<accession>A0A841PGC6</accession>
<dbReference type="Proteomes" id="UP000556329">
    <property type="component" value="Unassembled WGS sequence"/>
</dbReference>
<dbReference type="RefSeq" id="WP_184879115.1">
    <property type="nucleotide sequence ID" value="NZ_JACHEF010000016.1"/>
</dbReference>
<name>A0A841PGC6_9HYPH</name>
<dbReference type="AlphaFoldDB" id="A0A841PGC6"/>
<reference evidence="2 3" key="1">
    <citation type="submission" date="2020-08" db="EMBL/GenBank/DDBJ databases">
        <title>Genomic Encyclopedia of Type Strains, Phase IV (KMG-IV): sequencing the most valuable type-strain genomes for metagenomic binning, comparative biology and taxonomic classification.</title>
        <authorList>
            <person name="Goeker M."/>
        </authorList>
    </citation>
    <scope>NUCLEOTIDE SEQUENCE [LARGE SCALE GENOMIC DNA]</scope>
    <source>
        <strain evidence="2 3">DSM 100039</strain>
    </source>
</reference>
<keyword evidence="3" id="KW-1185">Reference proteome</keyword>
<evidence type="ECO:0000313" key="2">
    <source>
        <dbReference type="EMBL" id="MBB6414206.1"/>
    </source>
</evidence>
<sequence length="85" mass="8955">MTITRQDVVSVLGPVDDVTIGEIIASGASIEELREAWAWAFNDEALMSQGRPLPGTRVAALIDLIEPDDESDPADPAQGDPGGSH</sequence>
<comment type="caution">
    <text evidence="2">The sequence shown here is derived from an EMBL/GenBank/DDBJ whole genome shotgun (WGS) entry which is preliminary data.</text>
</comment>
<dbReference type="EMBL" id="JACHEF010000016">
    <property type="protein sequence ID" value="MBB6414206.1"/>
    <property type="molecule type" value="Genomic_DNA"/>
</dbReference>
<gene>
    <name evidence="2" type="ORF">HNQ71_006915</name>
</gene>
<feature type="region of interest" description="Disordered" evidence="1">
    <location>
        <begin position="66"/>
        <end position="85"/>
    </location>
</feature>
<protein>
    <submittedName>
        <fullName evidence="2">Uncharacterized protein</fullName>
    </submittedName>
</protein>